<keyword evidence="15" id="KW-1185">Reference proteome</keyword>
<dbReference type="Proteomes" id="UP000007267">
    <property type="component" value="Unassembled WGS sequence"/>
</dbReference>
<dbReference type="SMART" id="SM00409">
    <property type="entry name" value="IG"/>
    <property type="match status" value="1"/>
</dbReference>
<dbReference type="InterPro" id="IPR003879">
    <property type="entry name" value="Butyrophylin_SPRY"/>
</dbReference>
<dbReference type="InterPro" id="IPR003598">
    <property type="entry name" value="Ig_sub2"/>
</dbReference>
<dbReference type="GO" id="GO:1903037">
    <property type="term" value="P:regulation of leukocyte cell-cell adhesion"/>
    <property type="evidence" value="ECO:0007669"/>
    <property type="project" value="UniProtKB-ARBA"/>
</dbReference>
<dbReference type="Gene3D" id="2.60.120.920">
    <property type="match status" value="1"/>
</dbReference>
<evidence type="ECO:0000256" key="4">
    <source>
        <dbReference type="ARBA" id="ARBA00022729"/>
    </source>
</evidence>
<dbReference type="GO" id="GO:0050852">
    <property type="term" value="P:T cell receptor signaling pathway"/>
    <property type="evidence" value="ECO:0007669"/>
    <property type="project" value="TreeGrafter"/>
</dbReference>
<keyword evidence="7" id="KW-1015">Disulfide bond</keyword>
<reference evidence="15" key="2">
    <citation type="journal article" date="2013" name="Nat. Genet.">
        <title>The draft genomes of soft-shell turtle and green sea turtle yield insights into the development and evolution of the turtle-specific body plan.</title>
        <authorList>
            <person name="Wang Z."/>
            <person name="Pascual-Anaya J."/>
            <person name="Zadissa A."/>
            <person name="Li W."/>
            <person name="Niimura Y."/>
            <person name="Huang Z."/>
            <person name="Li C."/>
            <person name="White S."/>
            <person name="Xiong Z."/>
            <person name="Fang D."/>
            <person name="Wang B."/>
            <person name="Ming Y."/>
            <person name="Chen Y."/>
            <person name="Zheng Y."/>
            <person name="Kuraku S."/>
            <person name="Pignatelli M."/>
            <person name="Herrero J."/>
            <person name="Beal K."/>
            <person name="Nozawa M."/>
            <person name="Li Q."/>
            <person name="Wang J."/>
            <person name="Zhang H."/>
            <person name="Yu L."/>
            <person name="Shigenobu S."/>
            <person name="Wang J."/>
            <person name="Liu J."/>
            <person name="Flicek P."/>
            <person name="Searle S."/>
            <person name="Wang J."/>
            <person name="Kuratani S."/>
            <person name="Yin Y."/>
            <person name="Aken B."/>
            <person name="Zhang G."/>
            <person name="Irie N."/>
        </authorList>
    </citation>
    <scope>NUCLEOTIDE SEQUENCE [LARGE SCALE GENOMIC DNA]</scope>
    <source>
        <strain evidence="15">Daiwa-1</strain>
    </source>
</reference>
<comment type="similarity">
    <text evidence="10">Belongs to the SKINT family.</text>
</comment>
<feature type="domain" description="Ig-like" evidence="13">
    <location>
        <begin position="110"/>
        <end position="201"/>
    </location>
</feature>
<dbReference type="CDD" id="cd00096">
    <property type="entry name" value="Ig"/>
    <property type="match status" value="1"/>
</dbReference>
<dbReference type="InterPro" id="IPR007110">
    <property type="entry name" value="Ig-like_dom"/>
</dbReference>
<reference evidence="15" key="1">
    <citation type="submission" date="2011-10" db="EMBL/GenBank/DDBJ databases">
        <authorList>
            <consortium name="Soft-shell Turtle Genome Consortium"/>
        </authorList>
    </citation>
    <scope>NUCLEOTIDE SEQUENCE [LARGE SCALE GENOMIC DNA]</scope>
    <source>
        <strain evidence="15">Daiwa-1</strain>
    </source>
</reference>
<dbReference type="InterPro" id="IPR043136">
    <property type="entry name" value="B30.2/SPRY_sf"/>
</dbReference>
<dbReference type="PROSITE" id="PS50835">
    <property type="entry name" value="IG_LIKE"/>
    <property type="match status" value="2"/>
</dbReference>
<sequence length="424" mass="47404">PIVGVVGQDVVLPCQLSPPAQLPKMDVQWRRIEREFSLVHEYMSDGTQDLPGKDYQNRTEMFPQEFSSGNVSLKLKRIQMSDDGQYWCLVRNPERSLESTTDLRVAAVAPVFIDVLGPQGQGIGLVCRSTGWFPKPELQWVGKNWQNQAMESVTNMTQERENLYSVVSHVTVTEGEDTGDISCIVQNGLVKTDRQSAIRLSGDVFPRVSPWLSAFWALFSLVLVAAGVCAYREYTGKRKASQRKRSREMFLSQLEAEKETMKTVPITLDQTCKHPQLLLSLDGRTVLHKPAFQGLAASSEPLVAVGSQGFDDKEAGTHRGYWEVEVGDSPDWKLGVLSKTVRENVRKQTLESFPKEGCWSMGRSEGRYHPSDADTVIQSWAVRPTVVGVFLDLEEGNLSFYSVNSMALILEISSALDTLQGRLR</sequence>
<dbReference type="OMA" id="CAYREYT"/>
<feature type="transmembrane region" description="Helical" evidence="11">
    <location>
        <begin position="211"/>
        <end position="231"/>
    </location>
</feature>
<dbReference type="Gene3D" id="2.60.40.10">
    <property type="entry name" value="Immunoglobulins"/>
    <property type="match status" value="2"/>
</dbReference>
<dbReference type="Pfam" id="PF00622">
    <property type="entry name" value="SPRY"/>
    <property type="match status" value="1"/>
</dbReference>
<dbReference type="InterPro" id="IPR001870">
    <property type="entry name" value="B30.2/SPRY"/>
</dbReference>
<dbReference type="GO" id="GO:0042110">
    <property type="term" value="P:T cell activation"/>
    <property type="evidence" value="ECO:0007669"/>
    <property type="project" value="UniProtKB-ARBA"/>
</dbReference>
<dbReference type="Pfam" id="PF22705">
    <property type="entry name" value="C2-set_3"/>
    <property type="match status" value="1"/>
</dbReference>
<dbReference type="SUPFAM" id="SSF49899">
    <property type="entry name" value="Concanavalin A-like lectins/glucanases"/>
    <property type="match status" value="1"/>
</dbReference>
<evidence type="ECO:0000256" key="7">
    <source>
        <dbReference type="ARBA" id="ARBA00023157"/>
    </source>
</evidence>
<keyword evidence="3 11" id="KW-0812">Transmembrane</keyword>
<dbReference type="PRINTS" id="PR01407">
    <property type="entry name" value="BUTYPHLNCDUF"/>
</dbReference>
<dbReference type="InterPro" id="IPR013320">
    <property type="entry name" value="ConA-like_dom_sf"/>
</dbReference>
<protein>
    <recommendedName>
        <fullName evidence="16">Butyrophilin subfamily 1 member A1</fullName>
    </recommendedName>
</protein>
<evidence type="ECO:0000256" key="5">
    <source>
        <dbReference type="ARBA" id="ARBA00022989"/>
    </source>
</evidence>
<dbReference type="InterPro" id="IPR003877">
    <property type="entry name" value="SPRY_dom"/>
</dbReference>
<keyword evidence="8" id="KW-0325">Glycoprotein</keyword>
<evidence type="ECO:0000313" key="14">
    <source>
        <dbReference type="Ensembl" id="ENSPSIP00000012672.1"/>
    </source>
</evidence>
<evidence type="ECO:0000313" key="15">
    <source>
        <dbReference type="Proteomes" id="UP000007267"/>
    </source>
</evidence>
<dbReference type="SMART" id="SM00406">
    <property type="entry name" value="IGv"/>
    <property type="match status" value="1"/>
</dbReference>
<dbReference type="FunFam" id="2.60.40.10:FF:000088">
    <property type="entry name" value="Butyrophilin subfamily 1 member A1"/>
    <property type="match status" value="1"/>
</dbReference>
<accession>K7FXB2</accession>
<dbReference type="Pfam" id="PF07686">
    <property type="entry name" value="V-set"/>
    <property type="match status" value="1"/>
</dbReference>
<reference evidence="14" key="4">
    <citation type="submission" date="2025-09" db="UniProtKB">
        <authorList>
            <consortium name="Ensembl"/>
        </authorList>
    </citation>
    <scope>IDENTIFICATION</scope>
</reference>
<dbReference type="EMBL" id="AGCU01069729">
    <property type="status" value="NOT_ANNOTATED_CDS"/>
    <property type="molecule type" value="Genomic_DNA"/>
</dbReference>
<reference evidence="14" key="3">
    <citation type="submission" date="2025-08" db="UniProtKB">
        <authorList>
            <consortium name="Ensembl"/>
        </authorList>
    </citation>
    <scope>IDENTIFICATION</scope>
</reference>
<name>K7FXB2_PELSI</name>
<dbReference type="PANTHER" id="PTHR24100:SF130">
    <property type="entry name" value="BUTYROPHILIN-LIKE PROTEIN 9"/>
    <property type="match status" value="1"/>
</dbReference>
<evidence type="ECO:0000256" key="8">
    <source>
        <dbReference type="ARBA" id="ARBA00023180"/>
    </source>
</evidence>
<evidence type="ECO:0000256" key="2">
    <source>
        <dbReference type="ARBA" id="ARBA00007591"/>
    </source>
</evidence>
<organism evidence="14 15">
    <name type="scientific">Pelodiscus sinensis</name>
    <name type="common">Chinese softshell turtle</name>
    <name type="synonym">Trionyx sinensis</name>
    <dbReference type="NCBI Taxonomy" id="13735"/>
    <lineage>
        <taxon>Eukaryota</taxon>
        <taxon>Metazoa</taxon>
        <taxon>Chordata</taxon>
        <taxon>Craniata</taxon>
        <taxon>Vertebrata</taxon>
        <taxon>Euteleostomi</taxon>
        <taxon>Archelosauria</taxon>
        <taxon>Testudinata</taxon>
        <taxon>Testudines</taxon>
        <taxon>Cryptodira</taxon>
        <taxon>Trionychia</taxon>
        <taxon>Trionychidae</taxon>
        <taxon>Pelodiscus</taxon>
    </lineage>
</organism>
<dbReference type="GO" id="GO:0050863">
    <property type="term" value="P:regulation of T cell activation"/>
    <property type="evidence" value="ECO:0007669"/>
    <property type="project" value="UniProtKB-ARBA"/>
</dbReference>
<dbReference type="EMBL" id="AGCU01069726">
    <property type="status" value="NOT_ANNOTATED_CDS"/>
    <property type="molecule type" value="Genomic_DNA"/>
</dbReference>
<dbReference type="FunFam" id="2.60.40.10:FF:000142">
    <property type="entry name" value="V-set domain-containing T-cell activation inhibitor 1"/>
    <property type="match status" value="1"/>
</dbReference>
<evidence type="ECO:0008006" key="16">
    <source>
        <dbReference type="Google" id="ProtNLM"/>
    </source>
</evidence>
<dbReference type="PANTHER" id="PTHR24100">
    <property type="entry name" value="BUTYROPHILIN"/>
    <property type="match status" value="1"/>
</dbReference>
<evidence type="ECO:0000256" key="1">
    <source>
        <dbReference type="ARBA" id="ARBA00004479"/>
    </source>
</evidence>
<comment type="subcellular location">
    <subcellularLocation>
        <location evidence="1">Membrane</location>
        <topology evidence="1">Single-pass type I membrane protein</topology>
    </subcellularLocation>
</comment>
<evidence type="ECO:0000256" key="10">
    <source>
        <dbReference type="ARBA" id="ARBA00038221"/>
    </source>
</evidence>
<dbReference type="GeneTree" id="ENSGT01120000271914"/>
<keyword evidence="4" id="KW-0732">Signal</keyword>
<evidence type="ECO:0000256" key="11">
    <source>
        <dbReference type="SAM" id="Phobius"/>
    </source>
</evidence>
<proteinExistence type="inferred from homology"/>
<dbReference type="GO" id="GO:0001817">
    <property type="term" value="P:regulation of cytokine production"/>
    <property type="evidence" value="ECO:0007669"/>
    <property type="project" value="TreeGrafter"/>
</dbReference>
<evidence type="ECO:0000256" key="9">
    <source>
        <dbReference type="ARBA" id="ARBA00023319"/>
    </source>
</evidence>
<dbReference type="SMART" id="SM00408">
    <property type="entry name" value="IGc2"/>
    <property type="match status" value="1"/>
</dbReference>
<dbReference type="eggNOG" id="KOG0017">
    <property type="taxonomic scope" value="Eukaryota"/>
</dbReference>
<evidence type="ECO:0000259" key="12">
    <source>
        <dbReference type="PROSITE" id="PS50188"/>
    </source>
</evidence>
<dbReference type="EMBL" id="AGCU01069728">
    <property type="status" value="NOT_ANNOTATED_CDS"/>
    <property type="molecule type" value="Genomic_DNA"/>
</dbReference>
<dbReference type="InterPro" id="IPR003599">
    <property type="entry name" value="Ig_sub"/>
</dbReference>
<dbReference type="PROSITE" id="PS50188">
    <property type="entry name" value="B302_SPRY"/>
    <property type="match status" value="1"/>
</dbReference>
<comment type="similarity">
    <text evidence="2">Belongs to the immunoglobulin superfamily. BTN/MOG family.</text>
</comment>
<evidence type="ECO:0000256" key="6">
    <source>
        <dbReference type="ARBA" id="ARBA00023136"/>
    </source>
</evidence>
<evidence type="ECO:0000256" key="3">
    <source>
        <dbReference type="ARBA" id="ARBA00022692"/>
    </source>
</evidence>
<dbReference type="Ensembl" id="ENSPSIT00000012733.1">
    <property type="protein sequence ID" value="ENSPSIP00000012672.1"/>
    <property type="gene ID" value="ENSPSIG00000011369.1"/>
</dbReference>
<dbReference type="InterPro" id="IPR053896">
    <property type="entry name" value="BTN3A2-like_Ig-C"/>
</dbReference>
<evidence type="ECO:0000259" key="13">
    <source>
        <dbReference type="PROSITE" id="PS50835"/>
    </source>
</evidence>
<dbReference type="HOGENOM" id="CLU_013137_22_2_1"/>
<dbReference type="InterPro" id="IPR050504">
    <property type="entry name" value="IgSF_BTN/MOG"/>
</dbReference>
<keyword evidence="9" id="KW-0393">Immunoglobulin domain</keyword>
<dbReference type="InterPro" id="IPR013106">
    <property type="entry name" value="Ig_V-set"/>
</dbReference>
<dbReference type="GO" id="GO:0005102">
    <property type="term" value="F:signaling receptor binding"/>
    <property type="evidence" value="ECO:0007669"/>
    <property type="project" value="TreeGrafter"/>
</dbReference>
<dbReference type="GO" id="GO:0009897">
    <property type="term" value="C:external side of plasma membrane"/>
    <property type="evidence" value="ECO:0007669"/>
    <property type="project" value="TreeGrafter"/>
</dbReference>
<dbReference type="SUPFAM" id="SSF48726">
    <property type="entry name" value="Immunoglobulin"/>
    <property type="match status" value="2"/>
</dbReference>
<dbReference type="InterPro" id="IPR036179">
    <property type="entry name" value="Ig-like_dom_sf"/>
</dbReference>
<dbReference type="AlphaFoldDB" id="K7FXB2"/>
<keyword evidence="6 11" id="KW-0472">Membrane</keyword>
<feature type="domain" description="B30.2/SPRY" evidence="12">
    <location>
        <begin position="246"/>
        <end position="424"/>
    </location>
</feature>
<feature type="domain" description="Ig-like" evidence="13">
    <location>
        <begin position="7"/>
        <end position="104"/>
    </location>
</feature>
<dbReference type="EMBL" id="AGCU01069727">
    <property type="status" value="NOT_ANNOTATED_CDS"/>
    <property type="molecule type" value="Genomic_DNA"/>
</dbReference>
<dbReference type="InterPro" id="IPR013783">
    <property type="entry name" value="Ig-like_fold"/>
</dbReference>
<keyword evidence="5 11" id="KW-1133">Transmembrane helix</keyword>